<organism evidence="1 2">
    <name type="scientific">Rhizophagus clarus</name>
    <dbReference type="NCBI Taxonomy" id="94130"/>
    <lineage>
        <taxon>Eukaryota</taxon>
        <taxon>Fungi</taxon>
        <taxon>Fungi incertae sedis</taxon>
        <taxon>Mucoromycota</taxon>
        <taxon>Glomeromycotina</taxon>
        <taxon>Glomeromycetes</taxon>
        <taxon>Glomerales</taxon>
        <taxon>Glomeraceae</taxon>
        <taxon>Rhizophagus</taxon>
    </lineage>
</organism>
<comment type="caution">
    <text evidence="1">The sequence shown here is derived from an EMBL/GenBank/DDBJ whole genome shotgun (WGS) entry which is preliminary data.</text>
</comment>
<accession>A0A8H3M3Z1</accession>
<proteinExistence type="predicted"/>
<name>A0A8H3M3Z1_9GLOM</name>
<evidence type="ECO:0000313" key="2">
    <source>
        <dbReference type="Proteomes" id="UP000615446"/>
    </source>
</evidence>
<dbReference type="EMBL" id="BLAL01000257">
    <property type="protein sequence ID" value="GES97156.1"/>
    <property type="molecule type" value="Genomic_DNA"/>
</dbReference>
<dbReference type="OrthoDB" id="2406209at2759"/>
<evidence type="ECO:0000313" key="1">
    <source>
        <dbReference type="EMBL" id="GES97156.1"/>
    </source>
</evidence>
<reference evidence="1" key="1">
    <citation type="submission" date="2019-10" db="EMBL/GenBank/DDBJ databases">
        <title>Conservation and host-specific expression of non-tandemly repeated heterogenous ribosome RNA gene in arbuscular mycorrhizal fungi.</title>
        <authorList>
            <person name="Maeda T."/>
            <person name="Kobayashi Y."/>
            <person name="Nakagawa T."/>
            <person name="Ezawa T."/>
            <person name="Yamaguchi K."/>
            <person name="Bino T."/>
            <person name="Nishimoto Y."/>
            <person name="Shigenobu S."/>
            <person name="Kawaguchi M."/>
        </authorList>
    </citation>
    <scope>NUCLEOTIDE SEQUENCE</scope>
    <source>
        <strain evidence="1">HR1</strain>
    </source>
</reference>
<sequence length="172" mass="19747">MLKNAEFTVTVVVGNKDNNIFLPGYICQCKDIVRIANDLTNTISEIYSIIFATKTCYSGSLIMGWKYENIINKLTEDIPFTPYSFFLEKIKIFVYGVRYSENIDWHYAGPGYKSSFLHIFDGNKHALFVSKIEGTSCTVEVYQDQKLQTKFVSKSLVNVWKNIESTKKFNGN</sequence>
<dbReference type="AlphaFoldDB" id="A0A8H3M3Z1"/>
<dbReference type="Proteomes" id="UP000615446">
    <property type="component" value="Unassembled WGS sequence"/>
</dbReference>
<protein>
    <submittedName>
        <fullName evidence="1">Uncharacterized protein</fullName>
    </submittedName>
</protein>
<gene>
    <name evidence="1" type="ORF">RCL2_002374600</name>
</gene>